<dbReference type="InterPro" id="IPR053137">
    <property type="entry name" value="NLR-like"/>
</dbReference>
<evidence type="ECO:0000313" key="3">
    <source>
        <dbReference type="Proteomes" id="UP000620124"/>
    </source>
</evidence>
<dbReference type="Gene3D" id="1.25.40.10">
    <property type="entry name" value="Tetratricopeptide repeat domain"/>
    <property type="match status" value="2"/>
</dbReference>
<gene>
    <name evidence="2" type="ORF">MVEN_00459000</name>
</gene>
<organism evidence="2 3">
    <name type="scientific">Mycena venus</name>
    <dbReference type="NCBI Taxonomy" id="2733690"/>
    <lineage>
        <taxon>Eukaryota</taxon>
        <taxon>Fungi</taxon>
        <taxon>Dikarya</taxon>
        <taxon>Basidiomycota</taxon>
        <taxon>Agaricomycotina</taxon>
        <taxon>Agaricomycetes</taxon>
        <taxon>Agaricomycetidae</taxon>
        <taxon>Agaricales</taxon>
        <taxon>Marasmiineae</taxon>
        <taxon>Mycenaceae</taxon>
        <taxon>Mycena</taxon>
    </lineage>
</organism>
<dbReference type="Pfam" id="PF13374">
    <property type="entry name" value="TPR_10"/>
    <property type="match status" value="1"/>
</dbReference>
<sequence>MASSQALILRNPDSYKVAGNTQDKSRPERGRWTLVFKAFLTPSPGRTLDRLYTTLGDVLEKHANRAAHGLGFGPHVVARKIKDYFGSGEERLQQLELLRNSAPAKLEKLCLRLMKYTLRTESANTQHQAFKDIVELSTLFPGLRALFLRTKCLEAPISIDTLSALWNRSTRCSDEDWTFWKNFAATSLTDTTISAVLATSSVSEWSNCQEEGLSVIERLLVEGDSSGALRYSSALCTRYLAGVLDLPGFWRNMGKVHSYVANKLCCKMVQVLKDIGADILTLGPLDEPEPPFDYDGVDFLAAALLTGLSGWFQKLDQKYWTVQPWHEGFRDLLRLLRGPRAAELLPHSSACASGNFEDIFPVVRRDAELNILVHCDNETENPNAFHNHSVESVNHGNDSTISVYSRALNEDDAHSSDSSPEHGGDGRLQGSATDSLESPNQAGIFSTVDESSDDFIREPHDLTSHVYDGQQSETGPHLGQSAGLYGALNGQVPQHVPISPRLETLRKQAYDQRITLLHKQRELGDDHSDTLFALANLASTHKKLGEYRAARDLWIVVLEKQRLLFGEDDPGTLGTIGALGEVYKELGQLKKAEELKLSVLEKQRGLLGDKHPVTLGAMGALAATYLELGHFVKAKDLLAVVLDKQREVLTEDHPDTLLTMRNLGWATGRSGNLEEAEKFFNVVLEKQRGLGGEDNPNTLDVMGELASLYHELGQLKRAEELKLVVLEKRRRLLGEDHSHTLWTMYSLGVTYHQLRQFKKAEGLLGVALDKQLRNLGEDHRGTLRMMGSLASTYQGLGQFKNAEGLLNLALNKQRENLGEDHPDTLWTMGLLAWTYHDQGQFERAEGLHVVVLERRRKILGDVHLATRWARRGLALTYRKLGKLQDAEKLESLLEHQEVLNRLRFFSY</sequence>
<dbReference type="Pfam" id="PF13424">
    <property type="entry name" value="TPR_12"/>
    <property type="match status" value="3"/>
</dbReference>
<comment type="caution">
    <text evidence="2">The sequence shown here is derived from an EMBL/GenBank/DDBJ whole genome shotgun (WGS) entry which is preliminary data.</text>
</comment>
<dbReference type="AlphaFoldDB" id="A0A8H7DAR0"/>
<dbReference type="OrthoDB" id="771227at2759"/>
<proteinExistence type="predicted"/>
<accession>A0A8H7DAR0</accession>
<dbReference type="SUPFAM" id="SSF48452">
    <property type="entry name" value="TPR-like"/>
    <property type="match status" value="3"/>
</dbReference>
<feature type="compositionally biased region" description="Basic and acidic residues" evidence="1">
    <location>
        <begin position="410"/>
        <end position="425"/>
    </location>
</feature>
<evidence type="ECO:0000256" key="1">
    <source>
        <dbReference type="SAM" id="MobiDB-lite"/>
    </source>
</evidence>
<feature type="region of interest" description="Disordered" evidence="1">
    <location>
        <begin position="410"/>
        <end position="440"/>
    </location>
</feature>
<evidence type="ECO:0000313" key="2">
    <source>
        <dbReference type="EMBL" id="KAF7365847.1"/>
    </source>
</evidence>
<dbReference type="PANTHER" id="PTHR46082:SF6">
    <property type="entry name" value="AAA+ ATPASE DOMAIN-CONTAINING PROTEIN-RELATED"/>
    <property type="match status" value="1"/>
</dbReference>
<dbReference type="Proteomes" id="UP000620124">
    <property type="component" value="Unassembled WGS sequence"/>
</dbReference>
<keyword evidence="3" id="KW-1185">Reference proteome</keyword>
<dbReference type="EMBL" id="JACAZI010000003">
    <property type="protein sequence ID" value="KAF7365847.1"/>
    <property type="molecule type" value="Genomic_DNA"/>
</dbReference>
<protein>
    <submittedName>
        <fullName evidence="2">High osmolarity signaling protein SHO1</fullName>
    </submittedName>
</protein>
<feature type="compositionally biased region" description="Polar residues" evidence="1">
    <location>
        <begin position="430"/>
        <end position="440"/>
    </location>
</feature>
<reference evidence="2" key="1">
    <citation type="submission" date="2020-05" db="EMBL/GenBank/DDBJ databases">
        <title>Mycena genomes resolve the evolution of fungal bioluminescence.</title>
        <authorList>
            <person name="Tsai I.J."/>
        </authorList>
    </citation>
    <scope>NUCLEOTIDE SEQUENCE</scope>
    <source>
        <strain evidence="2">CCC161011</strain>
    </source>
</reference>
<dbReference type="InterPro" id="IPR011990">
    <property type="entry name" value="TPR-like_helical_dom_sf"/>
</dbReference>
<name>A0A8H7DAR0_9AGAR</name>
<dbReference type="PANTHER" id="PTHR46082">
    <property type="entry name" value="ATP/GTP-BINDING PROTEIN-RELATED"/>
    <property type="match status" value="1"/>
</dbReference>